<accession>A0A1B1Z7T7</accession>
<gene>
    <name evidence="2" type="ORF">ABE41_015990</name>
</gene>
<dbReference type="GO" id="GO:0016747">
    <property type="term" value="F:acyltransferase activity, transferring groups other than amino-acyl groups"/>
    <property type="evidence" value="ECO:0007669"/>
    <property type="project" value="InterPro"/>
</dbReference>
<dbReference type="AlphaFoldDB" id="A0A1B1Z7T7"/>
<sequence length="142" mass="15995">MKIVKAKNTDLENIVLLDKEMIGTDRRKVEIEEAIGQSRCLLVFEESELAGFLIYHTSFFECCFISLIMIKPSFQRRGIASSLLSHMADISSTEKLFSSTNQSNDAMHKVFEANGFTKSGFIDNLDEGDPEIIYFIGKRGEG</sequence>
<dbReference type="Proteomes" id="UP000077412">
    <property type="component" value="Chromosome"/>
</dbReference>
<dbReference type="SUPFAM" id="SSF55729">
    <property type="entry name" value="Acyl-CoA N-acyltransferases (Nat)"/>
    <property type="match status" value="1"/>
</dbReference>
<feature type="domain" description="N-acetyltransferase" evidence="1">
    <location>
        <begin position="1"/>
        <end position="139"/>
    </location>
</feature>
<dbReference type="EMBL" id="CP016761">
    <property type="protein sequence ID" value="ANX13512.1"/>
    <property type="molecule type" value="Genomic_DNA"/>
</dbReference>
<evidence type="ECO:0000313" key="2">
    <source>
        <dbReference type="EMBL" id="ANX13512.1"/>
    </source>
</evidence>
<name>A0A1B1Z7T7_9BACL</name>
<dbReference type="InterPro" id="IPR000182">
    <property type="entry name" value="GNAT_dom"/>
</dbReference>
<organism evidence="2 3">
    <name type="scientific">Fictibacillus arsenicus</name>
    <dbReference type="NCBI Taxonomy" id="255247"/>
    <lineage>
        <taxon>Bacteria</taxon>
        <taxon>Bacillati</taxon>
        <taxon>Bacillota</taxon>
        <taxon>Bacilli</taxon>
        <taxon>Bacillales</taxon>
        <taxon>Fictibacillaceae</taxon>
        <taxon>Fictibacillus</taxon>
    </lineage>
</organism>
<dbReference type="RefSeq" id="WP_066292441.1">
    <property type="nucleotide sequence ID" value="NZ_CP016761.1"/>
</dbReference>
<keyword evidence="2" id="KW-0808">Transferase</keyword>
<evidence type="ECO:0000259" key="1">
    <source>
        <dbReference type="PROSITE" id="PS51186"/>
    </source>
</evidence>
<dbReference type="CDD" id="cd04301">
    <property type="entry name" value="NAT_SF"/>
    <property type="match status" value="1"/>
</dbReference>
<dbReference type="InterPro" id="IPR016181">
    <property type="entry name" value="Acyl_CoA_acyltransferase"/>
</dbReference>
<dbReference type="PROSITE" id="PS51186">
    <property type="entry name" value="GNAT"/>
    <property type="match status" value="1"/>
</dbReference>
<protein>
    <submittedName>
        <fullName evidence="2">GNAT family N-acetyltransferase</fullName>
    </submittedName>
</protein>
<dbReference type="Gene3D" id="3.40.630.30">
    <property type="match status" value="1"/>
</dbReference>
<reference evidence="2 3" key="1">
    <citation type="submission" date="2016-08" db="EMBL/GenBank/DDBJ databases">
        <title>Complete genome sequence of Fictibacillus arsenicus G25-54, a strain with toxicity to nematodes and a potential arsenic-resistance activity.</title>
        <authorList>
            <person name="Zheng Z."/>
        </authorList>
    </citation>
    <scope>NUCLEOTIDE SEQUENCE [LARGE SCALE GENOMIC DNA]</scope>
    <source>
        <strain evidence="2 3">G25-54</strain>
    </source>
</reference>
<evidence type="ECO:0000313" key="3">
    <source>
        <dbReference type="Proteomes" id="UP000077412"/>
    </source>
</evidence>
<dbReference type="STRING" id="255247.ABE41_015990"/>
<dbReference type="Pfam" id="PF00583">
    <property type="entry name" value="Acetyltransf_1"/>
    <property type="match status" value="1"/>
</dbReference>
<dbReference type="KEGG" id="far:ABE41_015990"/>
<keyword evidence="3" id="KW-1185">Reference proteome</keyword>
<dbReference type="OrthoDB" id="5638018at2"/>
<proteinExistence type="predicted"/>